<dbReference type="GO" id="GO:0008270">
    <property type="term" value="F:zinc ion binding"/>
    <property type="evidence" value="ECO:0007669"/>
    <property type="project" value="UniProtKB-KW"/>
</dbReference>
<feature type="compositionally biased region" description="Acidic residues" evidence="2">
    <location>
        <begin position="20"/>
        <end position="34"/>
    </location>
</feature>
<keyword evidence="1" id="KW-0863">Zinc-finger</keyword>
<sequence length="412" mass="44438">MHRQLAPEIGQVGFSLHRDEEEDLVDYGDSDAEADTSNNQETSAAEEIEQIDIFADDAIHAEVSDQNGDTKANDKESTEEPAVPTTSTSPLATAKTVEAAIVIKSLNLLLTGPNFRAALGLVEAGSTLDLGFWADGFDFALSLKLIGAAEVKACKYKAECRSKECTFDHGGADRTAVIAGKKPRKLCSVINTPAGCPNGDACWFSHEAFGVSCPDGDLRAGCVKGIYCVYKHNDDEVVASIEHGEQPEGQIENGEETNAPKASVQNAHVVKSAVKTNMESAPPAPATRTTASSKQQASGIKRRREPDHEAGGRPEKFQRSYKHQNRQERPGGRNSRRGSAPERADSKNPSQGPRDSGQLVRENRDCGRGRKGGRGGRGGRGGKSDSYCLSEGRQRDGRYQKKVPLEKRMSRS</sequence>
<dbReference type="AlphaFoldDB" id="A0A6A5RJM9"/>
<feature type="domain" description="C3H1-type" evidence="3">
    <location>
        <begin position="181"/>
        <end position="209"/>
    </location>
</feature>
<evidence type="ECO:0000259" key="3">
    <source>
        <dbReference type="PROSITE" id="PS50103"/>
    </source>
</evidence>
<keyword evidence="1" id="KW-0479">Metal-binding</keyword>
<dbReference type="InterPro" id="IPR000571">
    <property type="entry name" value="Znf_CCCH"/>
</dbReference>
<dbReference type="Proteomes" id="UP000800082">
    <property type="component" value="Unassembled WGS sequence"/>
</dbReference>
<proteinExistence type="predicted"/>
<dbReference type="GeneID" id="54345494"/>
<name>A0A6A5RJM9_9PLEO</name>
<dbReference type="RefSeq" id="XP_033447560.1">
    <property type="nucleotide sequence ID" value="XM_033587847.1"/>
</dbReference>
<feature type="region of interest" description="Disordered" evidence="2">
    <location>
        <begin position="65"/>
        <end position="89"/>
    </location>
</feature>
<feature type="region of interest" description="Disordered" evidence="2">
    <location>
        <begin position="1"/>
        <end position="47"/>
    </location>
</feature>
<feature type="compositionally biased region" description="Basic and acidic residues" evidence="2">
    <location>
        <begin position="304"/>
        <end position="318"/>
    </location>
</feature>
<dbReference type="OrthoDB" id="3795903at2759"/>
<gene>
    <name evidence="4" type="ORF">M421DRAFT_176757</name>
</gene>
<protein>
    <recommendedName>
        <fullName evidence="3">C3H1-type domain-containing protein</fullName>
    </recommendedName>
</protein>
<organism evidence="4 5">
    <name type="scientific">Didymella exigua CBS 183.55</name>
    <dbReference type="NCBI Taxonomy" id="1150837"/>
    <lineage>
        <taxon>Eukaryota</taxon>
        <taxon>Fungi</taxon>
        <taxon>Dikarya</taxon>
        <taxon>Ascomycota</taxon>
        <taxon>Pezizomycotina</taxon>
        <taxon>Dothideomycetes</taxon>
        <taxon>Pleosporomycetidae</taxon>
        <taxon>Pleosporales</taxon>
        <taxon>Pleosporineae</taxon>
        <taxon>Didymellaceae</taxon>
        <taxon>Didymella</taxon>
    </lineage>
</organism>
<evidence type="ECO:0000313" key="5">
    <source>
        <dbReference type="Proteomes" id="UP000800082"/>
    </source>
</evidence>
<accession>A0A6A5RJM9</accession>
<dbReference type="EMBL" id="ML978972">
    <property type="protein sequence ID" value="KAF1927308.1"/>
    <property type="molecule type" value="Genomic_DNA"/>
</dbReference>
<feature type="zinc finger region" description="C3H1-type" evidence="1">
    <location>
        <begin position="181"/>
        <end position="209"/>
    </location>
</feature>
<evidence type="ECO:0000256" key="1">
    <source>
        <dbReference type="PROSITE-ProRule" id="PRU00723"/>
    </source>
</evidence>
<dbReference type="PROSITE" id="PS50103">
    <property type="entry name" value="ZF_C3H1"/>
    <property type="match status" value="1"/>
</dbReference>
<keyword evidence="5" id="KW-1185">Reference proteome</keyword>
<feature type="compositionally biased region" description="Basic and acidic residues" evidence="2">
    <location>
        <begin position="392"/>
        <end position="412"/>
    </location>
</feature>
<evidence type="ECO:0000313" key="4">
    <source>
        <dbReference type="EMBL" id="KAF1927308.1"/>
    </source>
</evidence>
<reference evidence="4" key="1">
    <citation type="journal article" date="2020" name="Stud. Mycol.">
        <title>101 Dothideomycetes genomes: a test case for predicting lifestyles and emergence of pathogens.</title>
        <authorList>
            <person name="Haridas S."/>
            <person name="Albert R."/>
            <person name="Binder M."/>
            <person name="Bloem J."/>
            <person name="Labutti K."/>
            <person name="Salamov A."/>
            <person name="Andreopoulos B."/>
            <person name="Baker S."/>
            <person name="Barry K."/>
            <person name="Bills G."/>
            <person name="Bluhm B."/>
            <person name="Cannon C."/>
            <person name="Castanera R."/>
            <person name="Culley D."/>
            <person name="Daum C."/>
            <person name="Ezra D."/>
            <person name="Gonzalez J."/>
            <person name="Henrissat B."/>
            <person name="Kuo A."/>
            <person name="Liang C."/>
            <person name="Lipzen A."/>
            <person name="Lutzoni F."/>
            <person name="Magnuson J."/>
            <person name="Mondo S."/>
            <person name="Nolan M."/>
            <person name="Ohm R."/>
            <person name="Pangilinan J."/>
            <person name="Park H.-J."/>
            <person name="Ramirez L."/>
            <person name="Alfaro M."/>
            <person name="Sun H."/>
            <person name="Tritt A."/>
            <person name="Yoshinaga Y."/>
            <person name="Zwiers L.-H."/>
            <person name="Turgeon B."/>
            <person name="Goodwin S."/>
            <person name="Spatafora J."/>
            <person name="Crous P."/>
            <person name="Grigoriev I."/>
        </authorList>
    </citation>
    <scope>NUCLEOTIDE SEQUENCE</scope>
    <source>
        <strain evidence="4">CBS 183.55</strain>
    </source>
</reference>
<keyword evidence="1" id="KW-0862">Zinc</keyword>
<feature type="region of interest" description="Disordered" evidence="2">
    <location>
        <begin position="277"/>
        <end position="412"/>
    </location>
</feature>
<evidence type="ECO:0000256" key="2">
    <source>
        <dbReference type="SAM" id="MobiDB-lite"/>
    </source>
</evidence>